<organism evidence="3 4">
    <name type="scientific">Pirellulimonas nuda</name>
    <dbReference type="NCBI Taxonomy" id="2528009"/>
    <lineage>
        <taxon>Bacteria</taxon>
        <taxon>Pseudomonadati</taxon>
        <taxon>Planctomycetota</taxon>
        <taxon>Planctomycetia</taxon>
        <taxon>Pirellulales</taxon>
        <taxon>Lacipirellulaceae</taxon>
        <taxon>Pirellulimonas</taxon>
    </lineage>
</organism>
<feature type="compositionally biased region" description="Basic and acidic residues" evidence="1">
    <location>
        <begin position="1374"/>
        <end position="1384"/>
    </location>
</feature>
<feature type="region of interest" description="Disordered" evidence="1">
    <location>
        <begin position="489"/>
        <end position="512"/>
    </location>
</feature>
<feature type="region of interest" description="Disordered" evidence="1">
    <location>
        <begin position="1185"/>
        <end position="1230"/>
    </location>
</feature>
<dbReference type="InterPro" id="IPR026876">
    <property type="entry name" value="Fn3_assoc_repeat"/>
</dbReference>
<dbReference type="EMBL" id="CP036291">
    <property type="protein sequence ID" value="QDU89160.1"/>
    <property type="molecule type" value="Genomic_DNA"/>
</dbReference>
<dbReference type="PROSITE" id="PS51841">
    <property type="entry name" value="LTD"/>
    <property type="match status" value="2"/>
</dbReference>
<feature type="domain" description="LTD" evidence="2">
    <location>
        <begin position="31"/>
        <end position="148"/>
    </location>
</feature>
<dbReference type="PROSITE" id="PS00018">
    <property type="entry name" value="EF_HAND_1"/>
    <property type="match status" value="1"/>
</dbReference>
<dbReference type="RefSeq" id="WP_145285112.1">
    <property type="nucleotide sequence ID" value="NZ_CP036291.1"/>
</dbReference>
<evidence type="ECO:0000256" key="1">
    <source>
        <dbReference type="SAM" id="MobiDB-lite"/>
    </source>
</evidence>
<dbReference type="KEGG" id="pnd:Pla175_25470"/>
<gene>
    <name evidence="3" type="ORF">Pla175_25470</name>
</gene>
<proteinExistence type="predicted"/>
<dbReference type="InterPro" id="IPR018247">
    <property type="entry name" value="EF_Hand_1_Ca_BS"/>
</dbReference>
<feature type="domain" description="LTD" evidence="2">
    <location>
        <begin position="1047"/>
        <end position="1168"/>
    </location>
</feature>
<feature type="region of interest" description="Disordered" evidence="1">
    <location>
        <begin position="1363"/>
        <end position="1385"/>
    </location>
</feature>
<sequence>MLSFRRRRPARASNAATRRRRRAPVFETLESRRVMAVVLAEFLADNESGIRDADGQRQDWVELANTGAAAVDLGGYYLSDDATQPDKWRVPDGVSIAAGQRLVVFASGKDRTNGELHTNFQLEKSGEDLLLVAPDGATVVDAYLSYPPQRADASYGRGVAETGAMPQTLVGAATAVRAHVPTGENAAVDDHWREPGFDDSGWLAGTRSVGFDRNSDGVNLAPFIGRTLTPAEMSTTQTTAYVRFNFEVEGAARLTSLALDLRFDDGFIAYLNGREVARANFAEDFARPQPQWDSFAGNQVGTSSTAGAANRLAEALDVASFELSAYLPLLVEGTNVLAFHAVNSTSSSSSNANRLDLLVEPVLTAGRATGAEAVGFMAWPSPGSPNGVANQGFVGDTHFSVDRGFFDAPFDVAITSQTPGALIRYTTDGSLPSPTTGTLYGGPVAIADTTTLRAIAYKAGYTPTDVDTQTYLFLDDVLQQSAADVTQPYATWGHDKSDSGSESGYNLDDESDWGLDPDIVTGNQQSIKDALQAIPTVSLVMDWDDLFGGTPQPGTFAGTTTVAPQPQGIYIHGSSSERSASLEYFNPASPTDTFHLDVGVETQGHSSTLRWNSDKLSFQVKFKFPYGPTELNYPVFADALFGAGAASQFDSLILDAMYNYAWHHANPVQRDYARFVTDQVVSDLQNLASGKGAPHGEYVHLYLNGLYWGLYNLHERPDDSFAAEYCGGDKDDYDVVKHANQDVAHEYTWVQGGVAAEQRFASLLSATQSVQDSPASAAAYAAVEQVLDVDQFIDYMIVHYYAGNAADWSHNNWYASRDRSGGLWRFHAWDQEHAFPTADNGDSYTQAVDLTGKDDFEAPTSIHRNLIGNAEYRQRFADRVQALMQNGGVLTTEAARSVYQARIDEITAPILGESARWGDNRNESDPYTQADFLAVNNAVIADFFAGRTQTVLSQFQTAGWLVPLAAPALSQYGGQVTPGYDLLLSLPAGAPVGAEVYYTLDGSDPRLAGGGANPLATHGPGPLTVAVNSPLRVLARVKNGADWSPLVEAAFTIPDLATVRVVELMYNPPGSGDATEYIELLNFGAATIDLAGLRLEGFSSGGYDFTGGSLGPGQRVVVVRDQAAFAAAYPGVANIAPGEFSGSLANEGETVALRGPVGGLLQSFVYGDSNAPGWPAAADGDGSSLEYIGPFDQDAADPSAAAGDPYDDPANWRASLAVGGTPGTDGSTVVPGDYDRNGLVEQLDRDFWAAQFGQTVTAYAGADGNGDGRVDAADYTVWRDNLGASPAIAAAIDLAMAANAGDAAVAAQREAVSPPPATAPLFSARAPEPAERPPAAGSALWRGPAGTHRTTLLTLALRRGLGERDAEAAGPHRRAPDHGSTERAAKRHAGLMDDALQGLFVELGEA</sequence>
<dbReference type="SUPFAM" id="SSF74853">
    <property type="entry name" value="Lamin A/C globular tail domain"/>
    <property type="match status" value="1"/>
</dbReference>
<dbReference type="OrthoDB" id="223034at2"/>
<feature type="region of interest" description="Disordered" evidence="1">
    <location>
        <begin position="1314"/>
        <end position="1344"/>
    </location>
</feature>
<feature type="compositionally biased region" description="Basic residues" evidence="1">
    <location>
        <begin position="1"/>
        <end position="10"/>
    </location>
</feature>
<evidence type="ECO:0000313" key="3">
    <source>
        <dbReference type="EMBL" id="QDU89160.1"/>
    </source>
</evidence>
<dbReference type="Pfam" id="PF13287">
    <property type="entry name" value="Fn3_assoc"/>
    <property type="match status" value="1"/>
</dbReference>
<dbReference type="Pfam" id="PF00932">
    <property type="entry name" value="LTD"/>
    <property type="match status" value="2"/>
</dbReference>
<reference evidence="3 4" key="1">
    <citation type="submission" date="2019-02" db="EMBL/GenBank/DDBJ databases">
        <title>Deep-cultivation of Planctomycetes and their phenomic and genomic characterization uncovers novel biology.</title>
        <authorList>
            <person name="Wiegand S."/>
            <person name="Jogler M."/>
            <person name="Boedeker C."/>
            <person name="Pinto D."/>
            <person name="Vollmers J."/>
            <person name="Rivas-Marin E."/>
            <person name="Kohn T."/>
            <person name="Peeters S.H."/>
            <person name="Heuer A."/>
            <person name="Rast P."/>
            <person name="Oberbeckmann S."/>
            <person name="Bunk B."/>
            <person name="Jeske O."/>
            <person name="Meyerdierks A."/>
            <person name="Storesund J.E."/>
            <person name="Kallscheuer N."/>
            <person name="Luecker S."/>
            <person name="Lage O.M."/>
            <person name="Pohl T."/>
            <person name="Merkel B.J."/>
            <person name="Hornburger P."/>
            <person name="Mueller R.-W."/>
            <person name="Bruemmer F."/>
            <person name="Labrenz M."/>
            <person name="Spormann A.M."/>
            <person name="Op den Camp H."/>
            <person name="Overmann J."/>
            <person name="Amann R."/>
            <person name="Jetten M.S.M."/>
            <person name="Mascher T."/>
            <person name="Medema M.H."/>
            <person name="Devos D.P."/>
            <person name="Kaster A.-K."/>
            <person name="Ovreas L."/>
            <person name="Rohde M."/>
            <person name="Galperin M.Y."/>
            <person name="Jogler C."/>
        </authorList>
    </citation>
    <scope>NUCLEOTIDE SEQUENCE [LARGE SCALE GENOMIC DNA]</scope>
    <source>
        <strain evidence="3 4">Pla175</strain>
    </source>
</reference>
<dbReference type="InterPro" id="IPR001322">
    <property type="entry name" value="Lamin_tail_dom"/>
</dbReference>
<protein>
    <submittedName>
        <fullName evidence="3">CotH protein</fullName>
    </submittedName>
</protein>
<accession>A0A518DCH5</accession>
<name>A0A518DCH5_9BACT</name>
<dbReference type="Gene3D" id="2.60.120.260">
    <property type="entry name" value="Galactose-binding domain-like"/>
    <property type="match status" value="1"/>
</dbReference>
<evidence type="ECO:0000259" key="2">
    <source>
        <dbReference type="PROSITE" id="PS51841"/>
    </source>
</evidence>
<dbReference type="Pfam" id="PF08757">
    <property type="entry name" value="CotH"/>
    <property type="match status" value="1"/>
</dbReference>
<dbReference type="Proteomes" id="UP000317429">
    <property type="component" value="Chromosome"/>
</dbReference>
<dbReference type="InterPro" id="IPR036415">
    <property type="entry name" value="Lamin_tail_dom_sf"/>
</dbReference>
<keyword evidence="4" id="KW-1185">Reference proteome</keyword>
<feature type="region of interest" description="Disordered" evidence="1">
    <location>
        <begin position="1"/>
        <end position="20"/>
    </location>
</feature>
<dbReference type="Gene3D" id="2.60.40.1260">
    <property type="entry name" value="Lamin Tail domain"/>
    <property type="match status" value="1"/>
</dbReference>
<evidence type="ECO:0000313" key="4">
    <source>
        <dbReference type="Proteomes" id="UP000317429"/>
    </source>
</evidence>
<feature type="compositionally biased region" description="Low complexity" evidence="1">
    <location>
        <begin position="1190"/>
        <end position="1204"/>
    </location>
</feature>
<dbReference type="InterPro" id="IPR014867">
    <property type="entry name" value="Spore_coat_CotH_CotH2/3/7"/>
</dbReference>